<keyword evidence="4" id="KW-1185">Reference proteome</keyword>
<evidence type="ECO:0000256" key="2">
    <source>
        <dbReference type="SAM" id="SignalP"/>
    </source>
</evidence>
<gene>
    <name evidence="3" type="ORF">TIFTF001_007218</name>
</gene>
<proteinExistence type="predicted"/>
<dbReference type="GO" id="GO:0071944">
    <property type="term" value="C:cell periphery"/>
    <property type="evidence" value="ECO:0007669"/>
    <property type="project" value="TreeGrafter"/>
</dbReference>
<feature type="signal peptide" evidence="2">
    <location>
        <begin position="1"/>
        <end position="23"/>
    </location>
</feature>
<evidence type="ECO:0000256" key="1">
    <source>
        <dbReference type="ARBA" id="ARBA00022729"/>
    </source>
</evidence>
<protein>
    <submittedName>
        <fullName evidence="3">Uncharacterized protein</fullName>
    </submittedName>
</protein>
<sequence>MALNISFSTTFFLLFTTLVLSSANNDVQGHGSKPYSDEKDNILSTTIGIQGMVYCKQGTNKPVPLEGAVVRVTCEAVDKYGLETAPFSFLSEASDEKGYFLATLCPSEISSNRKLKECKAFLELSPSETCNDPTDVNNAIRGALLSSYHFLENKNIKMYTVGPFFFTTLPNSVSNNGY</sequence>
<feature type="chain" id="PRO_5041685280" evidence="2">
    <location>
        <begin position="24"/>
        <end position="178"/>
    </location>
</feature>
<dbReference type="AlphaFoldDB" id="A0AA87ZQP3"/>
<organism evidence="3 4">
    <name type="scientific">Ficus carica</name>
    <name type="common">Common fig</name>
    <dbReference type="NCBI Taxonomy" id="3494"/>
    <lineage>
        <taxon>Eukaryota</taxon>
        <taxon>Viridiplantae</taxon>
        <taxon>Streptophyta</taxon>
        <taxon>Embryophyta</taxon>
        <taxon>Tracheophyta</taxon>
        <taxon>Spermatophyta</taxon>
        <taxon>Magnoliopsida</taxon>
        <taxon>eudicotyledons</taxon>
        <taxon>Gunneridae</taxon>
        <taxon>Pentapetalae</taxon>
        <taxon>rosids</taxon>
        <taxon>fabids</taxon>
        <taxon>Rosales</taxon>
        <taxon>Moraceae</taxon>
        <taxon>Ficeae</taxon>
        <taxon>Ficus</taxon>
    </lineage>
</organism>
<dbReference type="PANTHER" id="PTHR33470">
    <property type="entry name" value="OS01G0164075 PROTEIN"/>
    <property type="match status" value="1"/>
</dbReference>
<dbReference type="PANTHER" id="PTHR33470:SF40">
    <property type="entry name" value="PROTEIN SEED AND ROOT HAIR PROTECTIVE PROTEIN"/>
    <property type="match status" value="1"/>
</dbReference>
<evidence type="ECO:0000313" key="4">
    <source>
        <dbReference type="Proteomes" id="UP001187192"/>
    </source>
</evidence>
<dbReference type="Pfam" id="PF01190">
    <property type="entry name" value="Pollen_Ole_e_1"/>
    <property type="match status" value="1"/>
</dbReference>
<reference evidence="3" key="1">
    <citation type="submission" date="2023-07" db="EMBL/GenBank/DDBJ databases">
        <title>draft genome sequence of fig (Ficus carica).</title>
        <authorList>
            <person name="Takahashi T."/>
            <person name="Nishimura K."/>
        </authorList>
    </citation>
    <scope>NUCLEOTIDE SEQUENCE</scope>
</reference>
<dbReference type="EMBL" id="BTGU01000007">
    <property type="protein sequence ID" value="GMN37924.1"/>
    <property type="molecule type" value="Genomic_DNA"/>
</dbReference>
<keyword evidence="1 2" id="KW-0732">Signal</keyword>
<comment type="caution">
    <text evidence="3">The sequence shown here is derived from an EMBL/GenBank/DDBJ whole genome shotgun (WGS) entry which is preliminary data.</text>
</comment>
<dbReference type="Proteomes" id="UP001187192">
    <property type="component" value="Unassembled WGS sequence"/>
</dbReference>
<accession>A0AA87ZQP3</accession>
<name>A0AA87ZQP3_FICCA</name>
<evidence type="ECO:0000313" key="3">
    <source>
        <dbReference type="EMBL" id="GMN37924.1"/>
    </source>
</evidence>